<evidence type="ECO:0000259" key="6">
    <source>
        <dbReference type="PROSITE" id="PS51764"/>
    </source>
</evidence>
<keyword evidence="3 4" id="KW-0326">Glycosidase</keyword>
<dbReference type="InterPro" id="IPR022790">
    <property type="entry name" value="GH26_dom"/>
</dbReference>
<evidence type="ECO:0000256" key="1">
    <source>
        <dbReference type="ARBA" id="ARBA00007754"/>
    </source>
</evidence>
<evidence type="ECO:0000313" key="7">
    <source>
        <dbReference type="EMBL" id="WOK08056.1"/>
    </source>
</evidence>
<dbReference type="PROSITE" id="PS51764">
    <property type="entry name" value="GH26"/>
    <property type="match status" value="1"/>
</dbReference>
<accession>A0ABZ0ITF8</accession>
<dbReference type="PANTHER" id="PTHR40079:SF4">
    <property type="entry name" value="GH26 DOMAIN-CONTAINING PROTEIN-RELATED"/>
    <property type="match status" value="1"/>
</dbReference>
<protein>
    <submittedName>
        <fullName evidence="7">Glycosyl hydrolase</fullName>
    </submittedName>
</protein>
<feature type="active site" description="Nucleophile" evidence="4">
    <location>
        <position position="280"/>
    </location>
</feature>
<dbReference type="Gene3D" id="3.20.20.80">
    <property type="entry name" value="Glycosidases"/>
    <property type="match status" value="1"/>
</dbReference>
<evidence type="ECO:0000256" key="3">
    <source>
        <dbReference type="ARBA" id="ARBA00023295"/>
    </source>
</evidence>
<organism evidence="7 8">
    <name type="scientific">Imperialibacter roseus</name>
    <dbReference type="NCBI Taxonomy" id="1324217"/>
    <lineage>
        <taxon>Bacteria</taxon>
        <taxon>Pseudomonadati</taxon>
        <taxon>Bacteroidota</taxon>
        <taxon>Cytophagia</taxon>
        <taxon>Cytophagales</taxon>
        <taxon>Flammeovirgaceae</taxon>
        <taxon>Imperialibacter</taxon>
    </lineage>
</organism>
<dbReference type="Proteomes" id="UP001302349">
    <property type="component" value="Chromosome"/>
</dbReference>
<dbReference type="InterPro" id="IPR026444">
    <property type="entry name" value="Secre_tail"/>
</dbReference>
<keyword evidence="2 4" id="KW-0378">Hydrolase</keyword>
<feature type="signal peptide" evidence="5">
    <location>
        <begin position="1"/>
        <end position="22"/>
    </location>
</feature>
<keyword evidence="8" id="KW-1185">Reference proteome</keyword>
<dbReference type="SUPFAM" id="SSF51445">
    <property type="entry name" value="(Trans)glycosidases"/>
    <property type="match status" value="1"/>
</dbReference>
<feature type="chain" id="PRO_5045663054" evidence="5">
    <location>
        <begin position="23"/>
        <end position="458"/>
    </location>
</feature>
<name>A0ABZ0ITF8_9BACT</name>
<dbReference type="InterPro" id="IPR000805">
    <property type="entry name" value="Glyco_hydro_26"/>
</dbReference>
<feature type="active site" description="Proton donor" evidence="4">
    <location>
        <position position="186"/>
    </location>
</feature>
<dbReference type="InterPro" id="IPR017853">
    <property type="entry name" value="GH"/>
</dbReference>
<dbReference type="GO" id="GO:0016787">
    <property type="term" value="F:hydrolase activity"/>
    <property type="evidence" value="ECO:0007669"/>
    <property type="project" value="UniProtKB-KW"/>
</dbReference>
<dbReference type="Pfam" id="PF18962">
    <property type="entry name" value="Por_Secre_tail"/>
    <property type="match status" value="1"/>
</dbReference>
<dbReference type="NCBIfam" id="TIGR04183">
    <property type="entry name" value="Por_Secre_tail"/>
    <property type="match status" value="1"/>
</dbReference>
<gene>
    <name evidence="7" type="ORF">RT717_05345</name>
</gene>
<sequence length="458" mass="51557">MKLIPVFLLCLALSVYCFRALGQVDPDASDKTFYLYENLRRVQASNQFLFGQEFFNSFSYSSGSAHGDKEFSDSKNVTGTHPAVLGSDFHYYLEKSEGERRYHTEAVKWAYQQGYVITYDWHLSARGTNSYEYKDDVKNLVSNIVDDLDGDRDWYLAELDKVIDIINDELVVDGENIPIVFRPLHEMNGGWFWWGSKATTPQTYKALYRLTQQYIEERTNTVLFAWSPNNPVDFNYYPGDDYVDIVGVDAYEVSVSGLRNILAPIVDYSFASGKVAVFTETGNRTNGGASNGDDAAQYWLDTILPAITGDPTGRSQNIAWVLTWINAAWSFPYVPYANSSEAAKASFIAFQSSSAAIFGNEMPDMYRFYDVTAVADNRPNEEVQLFPIPVTSDLTIRLSGFENQSLVKIYDLRGQLVHELTAEGNEMTIHTEGLLSTGVYLLSATDSRKTVSKKVVVN</sequence>
<feature type="domain" description="GH26" evidence="6">
    <location>
        <begin position="30"/>
        <end position="360"/>
    </location>
</feature>
<reference evidence="7 8" key="1">
    <citation type="journal article" date="2023" name="Microbiol. Resour. Announc.">
        <title>Complete Genome Sequence of Imperialibacter roseus strain P4T.</title>
        <authorList>
            <person name="Tizabi D.R."/>
            <person name="Bachvaroff T."/>
            <person name="Hill R.T."/>
        </authorList>
    </citation>
    <scope>NUCLEOTIDE SEQUENCE [LARGE SCALE GENOMIC DNA]</scope>
    <source>
        <strain evidence="7 8">P4T</strain>
    </source>
</reference>
<dbReference type="Pfam" id="PF02156">
    <property type="entry name" value="Glyco_hydro_26"/>
    <property type="match status" value="1"/>
</dbReference>
<comment type="similarity">
    <text evidence="1 4">Belongs to the glycosyl hydrolase 26 family.</text>
</comment>
<keyword evidence="5" id="KW-0732">Signal</keyword>
<dbReference type="PRINTS" id="PR00739">
    <property type="entry name" value="GLHYDRLASE26"/>
</dbReference>
<dbReference type="RefSeq" id="WP_317490702.1">
    <property type="nucleotide sequence ID" value="NZ_CP136051.1"/>
</dbReference>
<evidence type="ECO:0000313" key="8">
    <source>
        <dbReference type="Proteomes" id="UP001302349"/>
    </source>
</evidence>
<dbReference type="PANTHER" id="PTHR40079">
    <property type="entry name" value="MANNAN ENDO-1,4-BETA-MANNOSIDASE E-RELATED"/>
    <property type="match status" value="1"/>
</dbReference>
<dbReference type="EMBL" id="CP136051">
    <property type="protein sequence ID" value="WOK08056.1"/>
    <property type="molecule type" value="Genomic_DNA"/>
</dbReference>
<proteinExistence type="inferred from homology"/>
<evidence type="ECO:0000256" key="4">
    <source>
        <dbReference type="PROSITE-ProRule" id="PRU01100"/>
    </source>
</evidence>
<evidence type="ECO:0000256" key="2">
    <source>
        <dbReference type="ARBA" id="ARBA00022801"/>
    </source>
</evidence>
<evidence type="ECO:0000256" key="5">
    <source>
        <dbReference type="SAM" id="SignalP"/>
    </source>
</evidence>